<evidence type="ECO:0000313" key="3">
    <source>
        <dbReference type="Proteomes" id="UP000069241"/>
    </source>
</evidence>
<evidence type="ECO:0000313" key="2">
    <source>
        <dbReference type="EMBL" id="AMD90084.1"/>
    </source>
</evidence>
<dbReference type="PANTHER" id="PTHR43196">
    <property type="entry name" value="SULFATE ADENYLYLTRANSFERASE SUBUNIT 2"/>
    <property type="match status" value="1"/>
</dbReference>
<organism evidence="2 3">
    <name type="scientific">Desulfovibrio fairfieldensis</name>
    <dbReference type="NCBI Taxonomy" id="44742"/>
    <lineage>
        <taxon>Bacteria</taxon>
        <taxon>Pseudomonadati</taxon>
        <taxon>Thermodesulfobacteriota</taxon>
        <taxon>Desulfovibrionia</taxon>
        <taxon>Desulfovibrionales</taxon>
        <taxon>Desulfovibrionaceae</taxon>
        <taxon>Desulfovibrio</taxon>
    </lineage>
</organism>
<evidence type="ECO:0000259" key="1">
    <source>
        <dbReference type="Pfam" id="PF01507"/>
    </source>
</evidence>
<reference evidence="3" key="1">
    <citation type="submission" date="2016-02" db="EMBL/GenBank/DDBJ databases">
        <authorList>
            <person name="Holder M.E."/>
            <person name="Ajami N.J."/>
            <person name="Petrosino J.F."/>
        </authorList>
    </citation>
    <scope>NUCLEOTIDE SEQUENCE [LARGE SCALE GENOMIC DNA]</scope>
    <source>
        <strain evidence="3">CCUG 45958</strain>
    </source>
</reference>
<dbReference type="InterPro" id="IPR014729">
    <property type="entry name" value="Rossmann-like_a/b/a_fold"/>
</dbReference>
<dbReference type="InterPro" id="IPR050128">
    <property type="entry name" value="Sulfate_adenylyltrnsfr_sub2"/>
</dbReference>
<dbReference type="SUPFAM" id="SSF52402">
    <property type="entry name" value="Adenine nucleotide alpha hydrolases-like"/>
    <property type="match status" value="1"/>
</dbReference>
<dbReference type="KEGG" id="dfi:AXF13_08100"/>
<dbReference type="EMBL" id="CP014229">
    <property type="protein sequence ID" value="AMD90084.1"/>
    <property type="molecule type" value="Genomic_DNA"/>
</dbReference>
<name>A0A0X8JJS5_9BACT</name>
<dbReference type="AlphaFoldDB" id="A0A0X8JJS5"/>
<dbReference type="InterPro" id="IPR002500">
    <property type="entry name" value="PAPS_reduct_dom"/>
</dbReference>
<dbReference type="Gene3D" id="3.40.50.620">
    <property type="entry name" value="HUPs"/>
    <property type="match status" value="1"/>
</dbReference>
<dbReference type="STRING" id="44742.AXF13_08100"/>
<dbReference type="GO" id="GO:0003824">
    <property type="term" value="F:catalytic activity"/>
    <property type="evidence" value="ECO:0007669"/>
    <property type="project" value="InterPro"/>
</dbReference>
<protein>
    <recommendedName>
        <fullName evidence="1">Phosphoadenosine phosphosulphate reductase domain-containing protein</fullName>
    </recommendedName>
</protein>
<gene>
    <name evidence="2" type="ORF">AXF13_08100</name>
</gene>
<accession>A0A0X8JJS5</accession>
<dbReference type="Pfam" id="PF01507">
    <property type="entry name" value="PAPS_reduct"/>
    <property type="match status" value="1"/>
</dbReference>
<dbReference type="PANTHER" id="PTHR43196:SF2">
    <property type="entry name" value="PHOSPHOADENOSINE PHOSPHOSULFATE REDUCTASE"/>
    <property type="match status" value="1"/>
</dbReference>
<dbReference type="RefSeq" id="WP_062252443.1">
    <property type="nucleotide sequence ID" value="NZ_CP014229.1"/>
</dbReference>
<proteinExistence type="predicted"/>
<sequence>MFHLPAIPPFVPRENVRPVVSVSGGKDSTATYLLALEQTDGDFAAVFADTGNEHPYTYEYVARLHERTGGPKVQVVKADFSRELARKRLYLESGRATARTERPWTEERVHEVLAMGFEPTRIPFLDLCRSKGLFPSRMRAFCSQFLKRFALLEQGHLPLINSGYHVISWQGIRAEESVQRSCYPMWEISPESESVTLYRPLMGWTVEDVAAMHKRHNVPLNPLYGMGFFRVGCMPCIQSNKQDIRLTAQKCPEAIAKIRQWEGIVRAYSRLGQTTFFHQNTTGNDVPVGIDEVVRWSMTRRGTRSGRQFDLLALAPPPTSEVCVYAGGLCE</sequence>
<dbReference type="Proteomes" id="UP000069241">
    <property type="component" value="Chromosome"/>
</dbReference>
<feature type="domain" description="Phosphoadenosine phosphosulphate reductase" evidence="1">
    <location>
        <begin position="18"/>
        <end position="238"/>
    </location>
</feature>
<keyword evidence="3" id="KW-1185">Reference proteome</keyword>